<accession>A0A427YVJ8</accession>
<evidence type="ECO:0000256" key="7">
    <source>
        <dbReference type="ARBA" id="ARBA00023242"/>
    </source>
</evidence>
<keyword evidence="5" id="KW-0747">Spliceosome</keyword>
<evidence type="ECO:0000256" key="2">
    <source>
        <dbReference type="ARBA" id="ARBA00008137"/>
    </source>
</evidence>
<evidence type="ECO:0000256" key="8">
    <source>
        <dbReference type="SAM" id="MobiDB-lite"/>
    </source>
</evidence>
<dbReference type="PANTHER" id="PTHR13007">
    <property type="entry name" value="PRE-MRNA SPLICING FACTOR-RELATED"/>
    <property type="match status" value="1"/>
</dbReference>
<dbReference type="GO" id="GO:0046540">
    <property type="term" value="C:U4/U6 x U5 tri-snRNP complex"/>
    <property type="evidence" value="ECO:0007669"/>
    <property type="project" value="TreeGrafter"/>
</dbReference>
<feature type="domain" description="Prp18" evidence="9">
    <location>
        <begin position="161"/>
        <end position="290"/>
    </location>
</feature>
<keyword evidence="6" id="KW-0508">mRNA splicing</keyword>
<evidence type="ECO:0000313" key="10">
    <source>
        <dbReference type="EMBL" id="RSH95163.1"/>
    </source>
</evidence>
<feature type="compositionally biased region" description="Low complexity" evidence="8">
    <location>
        <begin position="21"/>
        <end position="40"/>
    </location>
</feature>
<dbReference type="OrthoDB" id="10261918at2759"/>
<evidence type="ECO:0000256" key="3">
    <source>
        <dbReference type="ARBA" id="ARBA00018242"/>
    </source>
</evidence>
<dbReference type="AlphaFoldDB" id="A0A427YVJ8"/>
<name>A0A427YVJ8_9TREE</name>
<dbReference type="STRING" id="1890683.A0A427YVJ8"/>
<evidence type="ECO:0000259" key="9">
    <source>
        <dbReference type="Pfam" id="PF02840"/>
    </source>
</evidence>
<dbReference type="GO" id="GO:0000350">
    <property type="term" value="P:generation of catalytic spliceosome for second transesterification step"/>
    <property type="evidence" value="ECO:0007669"/>
    <property type="project" value="TreeGrafter"/>
</dbReference>
<keyword evidence="7" id="KW-0539">Nucleus</keyword>
<dbReference type="SUPFAM" id="SSF47938">
    <property type="entry name" value="Functional domain of the splicing factor Prp18"/>
    <property type="match status" value="1"/>
</dbReference>
<evidence type="ECO:0000256" key="6">
    <source>
        <dbReference type="ARBA" id="ARBA00023187"/>
    </source>
</evidence>
<keyword evidence="4" id="KW-0507">mRNA processing</keyword>
<protein>
    <recommendedName>
        <fullName evidence="3">Pre-mRNA-splicing factor 18</fullName>
    </recommendedName>
</protein>
<evidence type="ECO:0000256" key="5">
    <source>
        <dbReference type="ARBA" id="ARBA00022728"/>
    </source>
</evidence>
<dbReference type="InterPro" id="IPR004098">
    <property type="entry name" value="Prp18"/>
</dbReference>
<reference evidence="10 11" key="1">
    <citation type="submission" date="2018-11" db="EMBL/GenBank/DDBJ databases">
        <title>Genome sequence of Saitozyma podzolica DSM 27192.</title>
        <authorList>
            <person name="Aliyu H."/>
            <person name="Gorte O."/>
            <person name="Ochsenreither K."/>
        </authorList>
    </citation>
    <scope>NUCLEOTIDE SEQUENCE [LARGE SCALE GENOMIC DNA]</scope>
    <source>
        <strain evidence="10 11">DSM 27192</strain>
    </source>
</reference>
<proteinExistence type="inferred from homology"/>
<dbReference type="InterPro" id="IPR039979">
    <property type="entry name" value="PRPF18"/>
</dbReference>
<sequence>MDGLLAEINAKRKELESDVQAASPAPGSTGGTPEPSSSSSVVKETFNISQRNVSVVYGRRASQSDCSARRTRTGDCVSARWSSWRREAGEGERVQEDGGGSGEGRAEKEAAGVGAGSGSGNPSAGKNGGGGKEEKKVEVGLIDMGLVKTDPNKLYPLIYYALKNVLKEWEEWMDARPEDIRRSSAGKLAAANQAQSAINLKPLFRQLRSRDMLPDVLRLLAEIVHHMQLRQYQKANDAYLRLSIGNAAWPIGVTSVGIHERNARERITEDSVAHVLNDEVSRKYIQAVKR</sequence>
<dbReference type="PANTHER" id="PTHR13007:SF19">
    <property type="entry name" value="PRE-MRNA-SPLICING FACTOR 18"/>
    <property type="match status" value="1"/>
</dbReference>
<dbReference type="GO" id="GO:0005682">
    <property type="term" value="C:U5 snRNP"/>
    <property type="evidence" value="ECO:0007669"/>
    <property type="project" value="TreeGrafter"/>
</dbReference>
<organism evidence="10 11">
    <name type="scientific">Saitozyma podzolica</name>
    <dbReference type="NCBI Taxonomy" id="1890683"/>
    <lineage>
        <taxon>Eukaryota</taxon>
        <taxon>Fungi</taxon>
        <taxon>Dikarya</taxon>
        <taxon>Basidiomycota</taxon>
        <taxon>Agaricomycotina</taxon>
        <taxon>Tremellomycetes</taxon>
        <taxon>Tremellales</taxon>
        <taxon>Trimorphomycetaceae</taxon>
        <taxon>Saitozyma</taxon>
    </lineage>
</organism>
<feature type="compositionally biased region" description="Basic and acidic residues" evidence="8">
    <location>
        <begin position="87"/>
        <end position="96"/>
    </location>
</feature>
<comment type="similarity">
    <text evidence="2">Belongs to the PRP18 family.</text>
</comment>
<comment type="subcellular location">
    <subcellularLocation>
        <location evidence="1">Nucleus</location>
    </subcellularLocation>
</comment>
<evidence type="ECO:0000256" key="4">
    <source>
        <dbReference type="ARBA" id="ARBA00022664"/>
    </source>
</evidence>
<evidence type="ECO:0000256" key="1">
    <source>
        <dbReference type="ARBA" id="ARBA00004123"/>
    </source>
</evidence>
<feature type="region of interest" description="Disordered" evidence="8">
    <location>
        <begin position="14"/>
        <end position="45"/>
    </location>
</feature>
<dbReference type="Pfam" id="PF02840">
    <property type="entry name" value="Prp18"/>
    <property type="match status" value="1"/>
</dbReference>
<feature type="region of interest" description="Disordered" evidence="8">
    <location>
        <begin position="87"/>
        <end position="133"/>
    </location>
</feature>
<comment type="caution">
    <text evidence="10">The sequence shown here is derived from an EMBL/GenBank/DDBJ whole genome shotgun (WGS) entry which is preliminary data.</text>
</comment>
<evidence type="ECO:0000313" key="11">
    <source>
        <dbReference type="Proteomes" id="UP000279259"/>
    </source>
</evidence>
<dbReference type="Gene3D" id="1.20.940.10">
    <property type="entry name" value="Functional domain of the splicing factor Prp18"/>
    <property type="match status" value="1"/>
</dbReference>
<dbReference type="EMBL" id="RSCD01000001">
    <property type="protein sequence ID" value="RSH95163.1"/>
    <property type="molecule type" value="Genomic_DNA"/>
</dbReference>
<keyword evidence="11" id="KW-1185">Reference proteome</keyword>
<gene>
    <name evidence="10" type="primary">PRP18</name>
    <name evidence="10" type="ORF">EHS25_000249</name>
</gene>
<dbReference type="Proteomes" id="UP000279259">
    <property type="component" value="Unassembled WGS sequence"/>
</dbReference>
<dbReference type="GO" id="GO:0071021">
    <property type="term" value="C:U2-type post-spliceosomal complex"/>
    <property type="evidence" value="ECO:0007669"/>
    <property type="project" value="TreeGrafter"/>
</dbReference>